<gene>
    <name evidence="2" type="ORF">BCR34DRAFT_644424</name>
</gene>
<evidence type="ECO:0000313" key="2">
    <source>
        <dbReference type="EMBL" id="ORX95313.1"/>
    </source>
</evidence>
<protein>
    <submittedName>
        <fullName evidence="2">Uncharacterized protein</fullName>
    </submittedName>
</protein>
<dbReference type="EMBL" id="MCFA01000282">
    <property type="protein sequence ID" value="ORX95313.1"/>
    <property type="molecule type" value="Genomic_DNA"/>
</dbReference>
<evidence type="ECO:0000256" key="1">
    <source>
        <dbReference type="SAM" id="MobiDB-lite"/>
    </source>
</evidence>
<dbReference type="STRING" id="1231657.A0A1Y1YBJ9"/>
<feature type="compositionally biased region" description="Low complexity" evidence="1">
    <location>
        <begin position="102"/>
        <end position="117"/>
    </location>
</feature>
<evidence type="ECO:0000313" key="3">
    <source>
        <dbReference type="Proteomes" id="UP000193144"/>
    </source>
</evidence>
<feature type="region of interest" description="Disordered" evidence="1">
    <location>
        <begin position="1"/>
        <end position="128"/>
    </location>
</feature>
<feature type="compositionally biased region" description="Low complexity" evidence="1">
    <location>
        <begin position="33"/>
        <end position="55"/>
    </location>
</feature>
<name>A0A1Y1YBJ9_9PLEO</name>
<organism evidence="2 3">
    <name type="scientific">Clohesyomyces aquaticus</name>
    <dbReference type="NCBI Taxonomy" id="1231657"/>
    <lineage>
        <taxon>Eukaryota</taxon>
        <taxon>Fungi</taxon>
        <taxon>Dikarya</taxon>
        <taxon>Ascomycota</taxon>
        <taxon>Pezizomycotina</taxon>
        <taxon>Dothideomycetes</taxon>
        <taxon>Pleosporomycetidae</taxon>
        <taxon>Pleosporales</taxon>
        <taxon>Lindgomycetaceae</taxon>
        <taxon>Clohesyomyces</taxon>
    </lineage>
</organism>
<dbReference type="OrthoDB" id="430051at2759"/>
<accession>A0A1Y1YBJ9</accession>
<comment type="caution">
    <text evidence="2">The sequence shown here is derived from an EMBL/GenBank/DDBJ whole genome shotgun (WGS) entry which is preliminary data.</text>
</comment>
<proteinExistence type="predicted"/>
<feature type="compositionally biased region" description="Gly residues" evidence="1">
    <location>
        <begin position="8"/>
        <end position="20"/>
    </location>
</feature>
<reference evidence="2 3" key="1">
    <citation type="submission" date="2016-07" db="EMBL/GenBank/DDBJ databases">
        <title>Pervasive Adenine N6-methylation of Active Genes in Fungi.</title>
        <authorList>
            <consortium name="DOE Joint Genome Institute"/>
            <person name="Mondo S.J."/>
            <person name="Dannebaum R.O."/>
            <person name="Kuo R.C."/>
            <person name="Labutti K."/>
            <person name="Haridas S."/>
            <person name="Kuo A."/>
            <person name="Salamov A."/>
            <person name="Ahrendt S.R."/>
            <person name="Lipzen A."/>
            <person name="Sullivan W."/>
            <person name="Andreopoulos W.B."/>
            <person name="Clum A."/>
            <person name="Lindquist E."/>
            <person name="Daum C."/>
            <person name="Ramamoorthy G.K."/>
            <person name="Gryganskyi A."/>
            <person name="Culley D."/>
            <person name="Magnuson J.K."/>
            <person name="James T.Y."/>
            <person name="O'Malley M.A."/>
            <person name="Stajich J.E."/>
            <person name="Spatafora J.W."/>
            <person name="Visel A."/>
            <person name="Grigoriev I.V."/>
        </authorList>
    </citation>
    <scope>NUCLEOTIDE SEQUENCE [LARGE SCALE GENOMIC DNA]</scope>
    <source>
        <strain evidence="2 3">CBS 115471</strain>
    </source>
</reference>
<dbReference type="Proteomes" id="UP000193144">
    <property type="component" value="Unassembled WGS sequence"/>
</dbReference>
<dbReference type="AlphaFoldDB" id="A0A1Y1YBJ9"/>
<sequence>MVGLAGAVRGGGGGRGGVGGESVLNDDVHTEPSRTTTTAAPSTPTVTTTAALSTPTRRETHHLPCTPNASPSTTSRKRTRSVVDDDNCDGEQKAARTNGNTAPGARRASDDAAAGGANEMPTPQNESRAFKEEPFPTMFSTPGSSIVGGPSQYWKEPVTPASSFETFGTPTPTWYRDAGLSLTSDDGLVGHISALLLRDRGVALDDHTKKALGGLLRRANRAKDAKVTEASHHIKTLEAELKVKDAKITECLHRITTLEAELEDAELPEQDNGI</sequence>
<keyword evidence="3" id="KW-1185">Reference proteome</keyword>